<keyword evidence="2" id="KW-0479">Metal-binding</keyword>
<organism evidence="9 10">
    <name type="scientific">Perkinsus olseni</name>
    <name type="common">Perkinsus atlanticus</name>
    <dbReference type="NCBI Taxonomy" id="32597"/>
    <lineage>
        <taxon>Eukaryota</taxon>
        <taxon>Sar</taxon>
        <taxon>Alveolata</taxon>
        <taxon>Perkinsozoa</taxon>
        <taxon>Perkinsea</taxon>
        <taxon>Perkinsida</taxon>
        <taxon>Perkinsidae</taxon>
        <taxon>Perkinsus</taxon>
    </lineage>
</organism>
<dbReference type="Gene3D" id="3.30.1490.490">
    <property type="match status" value="1"/>
</dbReference>
<dbReference type="PANTHER" id="PTHR13100:SF10">
    <property type="entry name" value="CELL GROWTH-REGULATING NUCLEOLAR PROTEIN"/>
    <property type="match status" value="1"/>
</dbReference>
<dbReference type="GO" id="GO:0008270">
    <property type="term" value="F:zinc ion binding"/>
    <property type="evidence" value="ECO:0007669"/>
    <property type="project" value="UniProtKB-KW"/>
</dbReference>
<dbReference type="GO" id="GO:0005730">
    <property type="term" value="C:nucleolus"/>
    <property type="evidence" value="ECO:0007669"/>
    <property type="project" value="TreeGrafter"/>
</dbReference>
<dbReference type="GO" id="GO:0003677">
    <property type="term" value="F:DNA binding"/>
    <property type="evidence" value="ECO:0007669"/>
    <property type="project" value="InterPro"/>
</dbReference>
<keyword evidence="4 7" id="KW-0863">Zinc-finger</keyword>
<protein>
    <recommendedName>
        <fullName evidence="8">Zinc finger C2H2 LYAR-type domain-containing protein</fullName>
    </recommendedName>
</protein>
<dbReference type="PANTHER" id="PTHR13100">
    <property type="entry name" value="CELL GROWTH-REGULATING NUCLEOLAR PROTEIN LYAR"/>
    <property type="match status" value="1"/>
</dbReference>
<evidence type="ECO:0000256" key="2">
    <source>
        <dbReference type="ARBA" id="ARBA00022723"/>
    </source>
</evidence>
<gene>
    <name evidence="9" type="ORF">FOZ63_016416</name>
</gene>
<dbReference type="EMBL" id="JABANO010025698">
    <property type="protein sequence ID" value="KAF4719800.1"/>
    <property type="molecule type" value="Genomic_DNA"/>
</dbReference>
<evidence type="ECO:0000256" key="3">
    <source>
        <dbReference type="ARBA" id="ARBA00022737"/>
    </source>
</evidence>
<evidence type="ECO:0000313" key="10">
    <source>
        <dbReference type="Proteomes" id="UP000553632"/>
    </source>
</evidence>
<dbReference type="SUPFAM" id="SSF57667">
    <property type="entry name" value="beta-beta-alpha zinc fingers"/>
    <property type="match status" value="1"/>
</dbReference>
<name>A0A7J6RJ73_PEROL</name>
<dbReference type="Gene3D" id="1.10.10.2100">
    <property type="match status" value="1"/>
</dbReference>
<dbReference type="GO" id="GO:0006364">
    <property type="term" value="P:rRNA processing"/>
    <property type="evidence" value="ECO:0007669"/>
    <property type="project" value="TreeGrafter"/>
</dbReference>
<evidence type="ECO:0000256" key="5">
    <source>
        <dbReference type="ARBA" id="ARBA00022833"/>
    </source>
</evidence>
<accession>A0A7J6RJ73</accession>
<comment type="caution">
    <text evidence="9">The sequence shown here is derived from an EMBL/GenBank/DDBJ whole genome shotgun (WGS) entry which is preliminary data.</text>
</comment>
<proteinExistence type="predicted"/>
<dbReference type="InterPro" id="IPR036236">
    <property type="entry name" value="Znf_C2H2_sf"/>
</dbReference>
<sequence>MLNEASELRTYMGFVSQLLPVGSLLRGEKIGHSEITRYTAHMEYLSCVDCNQTFYGEEYSTHNKCISEAEKYMGKLYKPGSGSTEGSKQDRWQANVMEVLENYQGPLRGYVDTLLGYDNIPRKEKAFNNFIKNSLKLHNPSEMKKLWQLVQSAAPATPPPNNKRSVEDEAWGGWKEEIDRALERRRTAEKSMPWKQLRDEVVTRYLKKE</sequence>
<dbReference type="OMA" id="FFICETT"/>
<keyword evidence="3" id="KW-0677">Repeat</keyword>
<dbReference type="PROSITE" id="PS51804">
    <property type="entry name" value="ZF_C2HC_LYAR"/>
    <property type="match status" value="1"/>
</dbReference>
<keyword evidence="6" id="KW-0539">Nucleus</keyword>
<reference evidence="9 10" key="1">
    <citation type="submission" date="2020-04" db="EMBL/GenBank/DDBJ databases">
        <title>Perkinsus olseni comparative genomics.</title>
        <authorList>
            <person name="Bogema D.R."/>
        </authorList>
    </citation>
    <scope>NUCLEOTIDE SEQUENCE [LARGE SCALE GENOMIC DNA]</scope>
    <source>
        <strain evidence="9 10">ATCC PRA-207</strain>
    </source>
</reference>
<evidence type="ECO:0000256" key="4">
    <source>
        <dbReference type="ARBA" id="ARBA00022771"/>
    </source>
</evidence>
<keyword evidence="5" id="KW-0862">Zinc</keyword>
<evidence type="ECO:0000256" key="7">
    <source>
        <dbReference type="PROSITE-ProRule" id="PRU01145"/>
    </source>
</evidence>
<dbReference type="InterPro" id="IPR039999">
    <property type="entry name" value="LYAR"/>
</dbReference>
<evidence type="ECO:0000259" key="8">
    <source>
        <dbReference type="Pfam" id="PF08790"/>
    </source>
</evidence>
<dbReference type="GO" id="GO:0000122">
    <property type="term" value="P:negative regulation of transcription by RNA polymerase II"/>
    <property type="evidence" value="ECO:0007669"/>
    <property type="project" value="TreeGrafter"/>
</dbReference>
<dbReference type="AlphaFoldDB" id="A0A7J6RJ73"/>
<feature type="non-terminal residue" evidence="9">
    <location>
        <position position="1"/>
    </location>
</feature>
<dbReference type="FunFam" id="1.10.10.2100:FF:000002">
    <property type="entry name" value="cell growth-regulating nucleolar protein-like"/>
    <property type="match status" value="1"/>
</dbReference>
<evidence type="ECO:0000256" key="6">
    <source>
        <dbReference type="ARBA" id="ARBA00023242"/>
    </source>
</evidence>
<keyword evidence="10" id="KW-1185">Reference proteome</keyword>
<dbReference type="InterPro" id="IPR014898">
    <property type="entry name" value="Znf_C2H2_LYAR"/>
</dbReference>
<dbReference type="Proteomes" id="UP000553632">
    <property type="component" value="Unassembled WGS sequence"/>
</dbReference>
<dbReference type="Pfam" id="PF08790">
    <property type="entry name" value="zf-LYAR"/>
    <property type="match status" value="1"/>
</dbReference>
<evidence type="ECO:0000313" key="9">
    <source>
        <dbReference type="EMBL" id="KAF4719800.1"/>
    </source>
</evidence>
<comment type="subcellular location">
    <subcellularLocation>
        <location evidence="1">Nucleus</location>
    </subcellularLocation>
</comment>
<evidence type="ECO:0000256" key="1">
    <source>
        <dbReference type="ARBA" id="ARBA00004123"/>
    </source>
</evidence>
<feature type="domain" description="Zinc finger C2H2 LYAR-type" evidence="8">
    <location>
        <begin position="45"/>
        <end position="72"/>
    </location>
</feature>